<name>K8EFL5_9CHLO</name>
<dbReference type="EMBL" id="FO082274">
    <property type="protein sequence ID" value="CCO16784.1"/>
    <property type="molecule type" value="Genomic_DNA"/>
</dbReference>
<accession>K8EFL5</accession>
<feature type="transmembrane region" description="Helical" evidence="2">
    <location>
        <begin position="34"/>
        <end position="55"/>
    </location>
</feature>
<evidence type="ECO:0000313" key="3">
    <source>
        <dbReference type="EMBL" id="CCO16784.1"/>
    </source>
</evidence>
<dbReference type="eggNOG" id="ENOG502S7MS">
    <property type="taxonomic scope" value="Eukaryota"/>
</dbReference>
<dbReference type="SUPFAM" id="SSF53335">
    <property type="entry name" value="S-adenosyl-L-methionine-dependent methyltransferases"/>
    <property type="match status" value="1"/>
</dbReference>
<feature type="region of interest" description="Disordered" evidence="1">
    <location>
        <begin position="229"/>
        <end position="259"/>
    </location>
</feature>
<dbReference type="Proteomes" id="UP000198341">
    <property type="component" value="Chromosome 5"/>
</dbReference>
<protein>
    <submittedName>
        <fullName evidence="3">Uncharacterized protein</fullName>
    </submittedName>
</protein>
<dbReference type="STRING" id="41875.K8EFL5"/>
<dbReference type="Gene3D" id="3.40.50.150">
    <property type="entry name" value="Vaccinia Virus protein VP39"/>
    <property type="match status" value="1"/>
</dbReference>
<sequence>MLRRTTPSSNNNKRRRNKTNALLEGEEALSSLDVTYPIALLLGLSLGFGIARIIVYTRLQYIAAKFLTLRIFQPDARVLEYDCGNSGRNLYYYPKNVKFVTYKGPEVKGDLLGQISVQAEIPVQIETAAYEKSLSGMREESMDAVVSTGAFTRVLKEKGREVLGDVLKESSRVLKSDGQAAMIFIEPKSDELMDVLEKNGRALFNPMEVDEKWETLPLFPYLIGTMTKKERGSSSNINSDGEKPKSELQSIRSRRKPKK</sequence>
<proteinExistence type="predicted"/>
<keyword evidence="2" id="KW-1133">Transmembrane helix</keyword>
<dbReference type="GeneID" id="19015984"/>
<keyword evidence="2" id="KW-0812">Transmembrane</keyword>
<dbReference type="InterPro" id="IPR029063">
    <property type="entry name" value="SAM-dependent_MTases_sf"/>
</dbReference>
<organism evidence="3 4">
    <name type="scientific">Bathycoccus prasinos</name>
    <dbReference type="NCBI Taxonomy" id="41875"/>
    <lineage>
        <taxon>Eukaryota</taxon>
        <taxon>Viridiplantae</taxon>
        <taxon>Chlorophyta</taxon>
        <taxon>Mamiellophyceae</taxon>
        <taxon>Mamiellales</taxon>
        <taxon>Bathycoccaceae</taxon>
        <taxon>Bathycoccus</taxon>
    </lineage>
</organism>
<keyword evidence="2" id="KW-0472">Membrane</keyword>
<evidence type="ECO:0000256" key="2">
    <source>
        <dbReference type="SAM" id="Phobius"/>
    </source>
</evidence>
<reference evidence="3 4" key="1">
    <citation type="submission" date="2011-10" db="EMBL/GenBank/DDBJ databases">
        <authorList>
            <person name="Genoscope - CEA"/>
        </authorList>
    </citation>
    <scope>NUCLEOTIDE SEQUENCE [LARGE SCALE GENOMIC DNA]</scope>
    <source>
        <strain evidence="3 4">RCC 1105</strain>
    </source>
</reference>
<dbReference type="KEGG" id="bpg:Bathy05g04810"/>
<dbReference type="RefSeq" id="XP_007513226.1">
    <property type="nucleotide sequence ID" value="XM_007513164.1"/>
</dbReference>
<dbReference type="AlphaFoldDB" id="K8EFL5"/>
<evidence type="ECO:0000256" key="1">
    <source>
        <dbReference type="SAM" id="MobiDB-lite"/>
    </source>
</evidence>
<gene>
    <name evidence="3" type="ORF">Bathy05g04810</name>
</gene>
<evidence type="ECO:0000313" key="4">
    <source>
        <dbReference type="Proteomes" id="UP000198341"/>
    </source>
</evidence>
<keyword evidence="4" id="KW-1185">Reference proteome</keyword>